<keyword evidence="2" id="KW-0378">Hydrolase</keyword>
<dbReference type="InterPro" id="IPR025048">
    <property type="entry name" value="DUF3987"/>
</dbReference>
<sequence length="516" mass="56783">MHTSSIHTEAMASTAPRPLPLGAALPPVLPFDTAWLPGPFEPWITDIAERMQCPPEFPAVAAMAALSSVAGRRFCIQPKMQDEAYTEFPHLWAMLIGSPSMMKSPAMQAAMRPLKQMEEIVSKEHRCQELNRQTEEIAARIRRSALVCEARRAVRKGESFDYAQLLDPSEGEPTPQRRFIVNDASLEALGEVLRDNPTGTLFYQDELSGLLAQMEKEGNQSLRAFLLQAWSGKEGFTFDRIGRGRRYIEACALSVLGSIQPGVVAAHVRAATGHTTGADGFLQRFSLMVWPDINPHWEDIDRPLDFTAEWDARDVFDSIENITNAQLIQNGIKPGRDGVPVFHFAPDAQELFGQWRHTLEHRLRGGTLAPAMEAHLGKYRKLVPALALLIHVADRPAGSVSLSALQRALSWATYLETHAARVFASGTIAESSVVHTLLKKLLDGSAGLPAAFKVRDVRNKCWSGLSRTEDAESACDLLADYGWLIATVKEPGSAGGRPATSYHLNPQARAENCPSH</sequence>
<accession>A0A7W8DHW8</accession>
<dbReference type="Proteomes" id="UP000590740">
    <property type="component" value="Unassembled WGS sequence"/>
</dbReference>
<evidence type="ECO:0000256" key="1">
    <source>
        <dbReference type="SAM" id="MobiDB-lite"/>
    </source>
</evidence>
<keyword evidence="2" id="KW-0067">ATP-binding</keyword>
<reference evidence="2 3" key="1">
    <citation type="submission" date="2020-08" db="EMBL/GenBank/DDBJ databases">
        <title>Genomic Encyclopedia of Type Strains, Phase IV (KMG-IV): sequencing the most valuable type-strain genomes for metagenomic binning, comparative biology and taxonomic classification.</title>
        <authorList>
            <person name="Goeker M."/>
        </authorList>
    </citation>
    <scope>NUCLEOTIDE SEQUENCE [LARGE SCALE GENOMIC DNA]</scope>
    <source>
        <strain evidence="2 3">DSM 12252</strain>
    </source>
</reference>
<keyword evidence="3" id="KW-1185">Reference proteome</keyword>
<feature type="region of interest" description="Disordered" evidence="1">
    <location>
        <begin position="493"/>
        <end position="516"/>
    </location>
</feature>
<dbReference type="GO" id="GO:0004386">
    <property type="term" value="F:helicase activity"/>
    <property type="evidence" value="ECO:0007669"/>
    <property type="project" value="UniProtKB-KW"/>
</dbReference>
<dbReference type="EMBL" id="JACHIG010000001">
    <property type="protein sequence ID" value="MBB5030544.1"/>
    <property type="molecule type" value="Genomic_DNA"/>
</dbReference>
<proteinExistence type="predicted"/>
<protein>
    <submittedName>
        <fullName evidence="2">Putative DNA primase/helicase</fullName>
    </submittedName>
</protein>
<gene>
    <name evidence="2" type="ORF">HNQ65_000098</name>
</gene>
<dbReference type="RefSeq" id="WP_184337307.1">
    <property type="nucleotide sequence ID" value="NZ_JACHIG010000001.1"/>
</dbReference>
<comment type="caution">
    <text evidence="2">The sequence shown here is derived from an EMBL/GenBank/DDBJ whole genome shotgun (WGS) entry which is preliminary data.</text>
</comment>
<evidence type="ECO:0000313" key="3">
    <source>
        <dbReference type="Proteomes" id="UP000590740"/>
    </source>
</evidence>
<dbReference type="AlphaFoldDB" id="A0A7W8DHW8"/>
<keyword evidence="2" id="KW-0547">Nucleotide-binding</keyword>
<name>A0A7W8DHW8_9BACT</name>
<dbReference type="Pfam" id="PF13148">
    <property type="entry name" value="DUF3987"/>
    <property type="match status" value="1"/>
</dbReference>
<keyword evidence="2" id="KW-0347">Helicase</keyword>
<evidence type="ECO:0000313" key="2">
    <source>
        <dbReference type="EMBL" id="MBB5030544.1"/>
    </source>
</evidence>
<organism evidence="2 3">
    <name type="scientific">Prosthecobacter vanneervenii</name>
    <dbReference type="NCBI Taxonomy" id="48466"/>
    <lineage>
        <taxon>Bacteria</taxon>
        <taxon>Pseudomonadati</taxon>
        <taxon>Verrucomicrobiota</taxon>
        <taxon>Verrucomicrobiia</taxon>
        <taxon>Verrucomicrobiales</taxon>
        <taxon>Verrucomicrobiaceae</taxon>
        <taxon>Prosthecobacter</taxon>
    </lineage>
</organism>